<feature type="active site" evidence="5">
    <location>
        <position position="75"/>
    </location>
</feature>
<keyword evidence="1 5" id="KW-0489">Methyltransferase</keyword>
<dbReference type="Pfam" id="PF00145">
    <property type="entry name" value="DNA_methylase"/>
    <property type="match status" value="1"/>
</dbReference>
<dbReference type="EC" id="2.1.1.37" evidence="7"/>
<dbReference type="Gene3D" id="3.90.120.10">
    <property type="entry name" value="DNA Methylase, subunit A, domain 2"/>
    <property type="match status" value="1"/>
</dbReference>
<comment type="caution">
    <text evidence="8">The sequence shown here is derived from an EMBL/GenBank/DDBJ whole genome shotgun (WGS) entry which is preliminary data.</text>
</comment>
<dbReference type="InterPro" id="IPR018117">
    <property type="entry name" value="C5_DNA_meth_AS"/>
</dbReference>
<dbReference type="InterPro" id="IPR050750">
    <property type="entry name" value="C5-MTase"/>
</dbReference>
<dbReference type="InterPro" id="IPR031303">
    <property type="entry name" value="C5_meth_CS"/>
</dbReference>
<dbReference type="SUPFAM" id="SSF53335">
    <property type="entry name" value="S-adenosyl-L-methionine-dependent methyltransferases"/>
    <property type="match status" value="1"/>
</dbReference>
<name>A0A161UT23_NODSP</name>
<dbReference type="Proteomes" id="UP000076555">
    <property type="component" value="Unassembled WGS sequence"/>
</dbReference>
<dbReference type="GO" id="GO:0032259">
    <property type="term" value="P:methylation"/>
    <property type="evidence" value="ECO:0007669"/>
    <property type="project" value="UniProtKB-KW"/>
</dbReference>
<dbReference type="PROSITE" id="PS00094">
    <property type="entry name" value="C5_MTASE_1"/>
    <property type="match status" value="1"/>
</dbReference>
<comment type="catalytic activity">
    <reaction evidence="7">
        <text>a 2'-deoxycytidine in DNA + S-adenosyl-L-methionine = a 5-methyl-2'-deoxycytidine in DNA + S-adenosyl-L-homocysteine + H(+)</text>
        <dbReference type="Rhea" id="RHEA:13681"/>
        <dbReference type="Rhea" id="RHEA-COMP:11369"/>
        <dbReference type="Rhea" id="RHEA-COMP:11370"/>
        <dbReference type="ChEBI" id="CHEBI:15378"/>
        <dbReference type="ChEBI" id="CHEBI:57856"/>
        <dbReference type="ChEBI" id="CHEBI:59789"/>
        <dbReference type="ChEBI" id="CHEBI:85452"/>
        <dbReference type="ChEBI" id="CHEBI:85454"/>
        <dbReference type="EC" id="2.1.1.37"/>
    </reaction>
</comment>
<keyword evidence="2 5" id="KW-0808">Transferase</keyword>
<dbReference type="PANTHER" id="PTHR46098:SF1">
    <property type="entry name" value="TRNA (CYTOSINE(38)-C(5))-METHYLTRANSFERASE"/>
    <property type="match status" value="1"/>
</dbReference>
<dbReference type="PANTHER" id="PTHR46098">
    <property type="entry name" value="TRNA (CYTOSINE(38)-C(5))-METHYLTRANSFERASE"/>
    <property type="match status" value="1"/>
</dbReference>
<gene>
    <name evidence="8" type="ORF">A2T98_15055</name>
</gene>
<evidence type="ECO:0000256" key="6">
    <source>
        <dbReference type="RuleBase" id="RU000416"/>
    </source>
</evidence>
<evidence type="ECO:0000313" key="8">
    <source>
        <dbReference type="EMBL" id="KZL49023.1"/>
    </source>
</evidence>
<reference evidence="8 9" key="1">
    <citation type="submission" date="2016-04" db="EMBL/GenBank/DDBJ databases">
        <title>Draft Genome Assembly of the Bloom-forming Cyanobacterium Nodularia spumigena Strain CENA596 in Shrimp Production Ponds.</title>
        <authorList>
            <person name="Popin R.V."/>
            <person name="Rigonato J."/>
            <person name="Abreu V.A."/>
            <person name="Andreote A.P."/>
            <person name="Silveira S.B."/>
            <person name="Odebrecht C."/>
            <person name="Fiore M.F."/>
        </authorList>
    </citation>
    <scope>NUCLEOTIDE SEQUENCE [LARGE SCALE GENOMIC DNA]</scope>
    <source>
        <strain evidence="8 9">CENA596</strain>
    </source>
</reference>
<dbReference type="GO" id="GO:0003886">
    <property type="term" value="F:DNA (cytosine-5-)-methyltransferase activity"/>
    <property type="evidence" value="ECO:0007669"/>
    <property type="project" value="UniProtKB-EC"/>
</dbReference>
<sequence>MGEVKLKFGDLFAGIGGFRLAFEKADYECVFSCEIDQACQQVYLNNFGDKPECDIRKIDLEKLPYFDVLTAGFPCQPFSICGHRKGFHDTRGTLFFHICEIIEHIHPPVVVLENVKHILHHDQGRTLDVILYSLEDMGYIVNYEIVNSRDFGLPQNRERVVFVATKDKKFNFKTLQKSHPVPTLREFLCTSGKFEYLNPEEYTMIDYPKQQASGLIFVGYRNKSIWKTGVRPNTEHLSRVHHQPNRIYSIEGVHPTIPSQETSGRFFIYIPEENAVRKLTLRECYKIMGFPEDFKTHRNLAECYKQIGNSVCIPVMYELANQIKKQIFSHQDSEVEIVSLNKNSDCNQPLKLETHSIMNHREKLIQIYYSISEFNINQVELPQECQDYVVEISKKCFARKAVYTVLVTLLVHKVLHPYQDIRYHQVDLPGGFSGRTIDTKYITPTLTELGLPAMAESGWLTRSLEQPYPYTLNYEGNISPKSLKLAFLNIIDFVQKHPDKAENVLKLLLKLVNSAKDNNLVEIIKLSNPEKLDLKSLVNALDEHFNYNYKTDGGSKLPVIAFYAIYQILVKEISRYNSCTLKKLGSHTASDRTSNTAGDIEIIDKNDHLIEAIEIKYGQEITLQMVYRAKNKIIKHNPRRYYIFASKDVNQLEADKIDEVIKAIASEHGCQLILNGIIPTIKYYLRLIMSITDFIDLYSQLIQSDNEIQKIHKEKWNEILGRLMIDE</sequence>
<dbReference type="NCBIfam" id="TIGR00675">
    <property type="entry name" value="dcm"/>
    <property type="match status" value="1"/>
</dbReference>
<evidence type="ECO:0000256" key="1">
    <source>
        <dbReference type="ARBA" id="ARBA00022603"/>
    </source>
</evidence>
<evidence type="ECO:0000256" key="2">
    <source>
        <dbReference type="ARBA" id="ARBA00022679"/>
    </source>
</evidence>
<comment type="similarity">
    <text evidence="5 6">Belongs to the class I-like SAM-binding methyltransferase superfamily. C5-methyltransferase family.</text>
</comment>
<proteinExistence type="inferred from homology"/>
<dbReference type="Gene3D" id="3.40.50.150">
    <property type="entry name" value="Vaccinia Virus protein VP39"/>
    <property type="match status" value="1"/>
</dbReference>
<dbReference type="PRINTS" id="PR00105">
    <property type="entry name" value="C5METTRFRASE"/>
</dbReference>
<dbReference type="RefSeq" id="WP_006195901.1">
    <property type="nucleotide sequence ID" value="NZ_CAWMRI010000213.1"/>
</dbReference>
<evidence type="ECO:0000256" key="3">
    <source>
        <dbReference type="ARBA" id="ARBA00022691"/>
    </source>
</evidence>
<dbReference type="PROSITE" id="PS00095">
    <property type="entry name" value="C5_MTASE_2"/>
    <property type="match status" value="1"/>
</dbReference>
<dbReference type="PROSITE" id="PS51679">
    <property type="entry name" value="SAM_MT_C5"/>
    <property type="match status" value="1"/>
</dbReference>
<dbReference type="OrthoDB" id="9813719at2"/>
<evidence type="ECO:0000256" key="7">
    <source>
        <dbReference type="RuleBase" id="RU000417"/>
    </source>
</evidence>
<organism evidence="8 9">
    <name type="scientific">Nodularia spumigena CENA596</name>
    <dbReference type="NCBI Taxonomy" id="1819295"/>
    <lineage>
        <taxon>Bacteria</taxon>
        <taxon>Bacillati</taxon>
        <taxon>Cyanobacteriota</taxon>
        <taxon>Cyanophyceae</taxon>
        <taxon>Nostocales</taxon>
        <taxon>Nodulariaceae</taxon>
        <taxon>Nodularia</taxon>
    </lineage>
</organism>
<dbReference type="CDD" id="cd00315">
    <property type="entry name" value="Cyt_C5_DNA_methylase"/>
    <property type="match status" value="1"/>
</dbReference>
<protein>
    <recommendedName>
        <fullName evidence="7">Cytosine-specific methyltransferase</fullName>
        <ecNumber evidence="7">2.1.1.37</ecNumber>
    </recommendedName>
</protein>
<evidence type="ECO:0000313" key="9">
    <source>
        <dbReference type="Proteomes" id="UP000076555"/>
    </source>
</evidence>
<keyword evidence="3 5" id="KW-0949">S-adenosyl-L-methionine</keyword>
<accession>A0A161UT23</accession>
<dbReference type="GO" id="GO:0009307">
    <property type="term" value="P:DNA restriction-modification system"/>
    <property type="evidence" value="ECO:0007669"/>
    <property type="project" value="UniProtKB-KW"/>
</dbReference>
<evidence type="ECO:0000256" key="5">
    <source>
        <dbReference type="PROSITE-ProRule" id="PRU01016"/>
    </source>
</evidence>
<keyword evidence="4" id="KW-0680">Restriction system</keyword>
<dbReference type="EMBL" id="LWAJ01000213">
    <property type="protein sequence ID" value="KZL49023.1"/>
    <property type="molecule type" value="Genomic_DNA"/>
</dbReference>
<evidence type="ECO:0000256" key="4">
    <source>
        <dbReference type="ARBA" id="ARBA00022747"/>
    </source>
</evidence>
<dbReference type="InterPro" id="IPR001525">
    <property type="entry name" value="C5_MeTfrase"/>
</dbReference>
<dbReference type="REBASE" id="159153">
    <property type="entry name" value="M.Nsp596ORF15055P"/>
</dbReference>
<dbReference type="AlphaFoldDB" id="A0A161UT23"/>
<dbReference type="InterPro" id="IPR029063">
    <property type="entry name" value="SAM-dependent_MTases_sf"/>
</dbReference>